<dbReference type="AlphaFoldDB" id="A0A6J4QPM5"/>
<sequence>MEKTRWLVLIYRIPREPSRYRVAVWRKLKTLGALYLQDGVAVLPEDAVTREQLEWLQVRVREAGGEATIWEARPNTTAEDTELVEAFRSSRESAYQVLIAEAERIRRKAELGAENARLWEQLAKAEREFRAERRRDYFRSPLRKQAADALKDAREAVREQGKAEGLGAGSGG</sequence>
<feature type="domain" description="ChrB N-terminal" evidence="2">
    <location>
        <begin position="21"/>
        <end position="158"/>
    </location>
</feature>
<name>A0A6J4QPM5_9ACTN</name>
<dbReference type="EMBL" id="CADCVG010000041">
    <property type="protein sequence ID" value="CAA9451162.1"/>
    <property type="molecule type" value="Genomic_DNA"/>
</dbReference>
<reference evidence="3" key="1">
    <citation type="submission" date="2020-02" db="EMBL/GenBank/DDBJ databases">
        <authorList>
            <person name="Meier V. D."/>
        </authorList>
    </citation>
    <scope>NUCLEOTIDE SEQUENCE</scope>
    <source>
        <strain evidence="3">AVDCRST_MAG14</strain>
    </source>
</reference>
<accession>A0A6J4QPM5</accession>
<evidence type="ECO:0000313" key="3">
    <source>
        <dbReference type="EMBL" id="CAA9451162.1"/>
    </source>
</evidence>
<dbReference type="Pfam" id="PF20229">
    <property type="entry name" value="ChrB_N"/>
    <property type="match status" value="1"/>
</dbReference>
<feature type="region of interest" description="Disordered" evidence="1">
    <location>
        <begin position="149"/>
        <end position="172"/>
    </location>
</feature>
<organism evidence="3">
    <name type="scientific">uncultured Rubrobacteraceae bacterium</name>
    <dbReference type="NCBI Taxonomy" id="349277"/>
    <lineage>
        <taxon>Bacteria</taxon>
        <taxon>Bacillati</taxon>
        <taxon>Actinomycetota</taxon>
        <taxon>Rubrobacteria</taxon>
        <taxon>Rubrobacterales</taxon>
        <taxon>Rubrobacteraceae</taxon>
        <taxon>environmental samples</taxon>
    </lineage>
</organism>
<dbReference type="InterPro" id="IPR046858">
    <property type="entry name" value="ChrB_N"/>
</dbReference>
<protein>
    <recommendedName>
        <fullName evidence="2">ChrB N-terminal domain-containing protein</fullName>
    </recommendedName>
</protein>
<evidence type="ECO:0000256" key="1">
    <source>
        <dbReference type="SAM" id="MobiDB-lite"/>
    </source>
</evidence>
<gene>
    <name evidence="3" type="ORF">AVDCRST_MAG14-952</name>
</gene>
<evidence type="ECO:0000259" key="2">
    <source>
        <dbReference type="Pfam" id="PF20229"/>
    </source>
</evidence>
<feature type="compositionally biased region" description="Basic and acidic residues" evidence="1">
    <location>
        <begin position="149"/>
        <end position="162"/>
    </location>
</feature>
<proteinExistence type="predicted"/>